<dbReference type="SUPFAM" id="SSF89392">
    <property type="entry name" value="Prokaryotic lipoproteins and lipoprotein localization factors"/>
    <property type="match status" value="1"/>
</dbReference>
<reference evidence="4" key="1">
    <citation type="submission" date="2016-12" db="EMBL/GenBank/DDBJ databases">
        <authorList>
            <person name="Varghese N."/>
            <person name="Submissions S."/>
        </authorList>
    </citation>
    <scope>NUCLEOTIDE SEQUENCE [LARGE SCALE GENOMIC DNA]</scope>
    <source>
        <strain evidence="4">DSM 25035</strain>
    </source>
</reference>
<evidence type="ECO:0008006" key="5">
    <source>
        <dbReference type="Google" id="ProtNLM"/>
    </source>
</evidence>
<keyword evidence="4" id="KW-1185">Reference proteome</keyword>
<organism evidence="3 4">
    <name type="scientific">Algoriphagus zhangzhouensis</name>
    <dbReference type="NCBI Taxonomy" id="1073327"/>
    <lineage>
        <taxon>Bacteria</taxon>
        <taxon>Pseudomonadati</taxon>
        <taxon>Bacteroidota</taxon>
        <taxon>Cytophagia</taxon>
        <taxon>Cytophagales</taxon>
        <taxon>Cyclobacteriaceae</taxon>
        <taxon>Algoriphagus</taxon>
    </lineage>
</organism>
<evidence type="ECO:0000313" key="4">
    <source>
        <dbReference type="Proteomes" id="UP000184609"/>
    </source>
</evidence>
<gene>
    <name evidence="3" type="ORF">SAMN04488108_2407</name>
</gene>
<feature type="chain" id="PRO_5013269332" description="DUF2092 domain-containing protein" evidence="2">
    <location>
        <begin position="21"/>
        <end position="243"/>
    </location>
</feature>
<name>A0A1M7ZDG9_9BACT</name>
<dbReference type="RefSeq" id="WP_073572049.1">
    <property type="nucleotide sequence ID" value="NZ_FRXN01000003.1"/>
</dbReference>
<dbReference type="InterPro" id="IPR019207">
    <property type="entry name" value="DUF2092"/>
</dbReference>
<keyword evidence="1 2" id="KW-0732">Signal</keyword>
<evidence type="ECO:0000313" key="3">
    <source>
        <dbReference type="EMBL" id="SHO62927.1"/>
    </source>
</evidence>
<dbReference type="AlphaFoldDB" id="A0A1M7ZDG9"/>
<feature type="signal peptide" evidence="2">
    <location>
        <begin position="1"/>
        <end position="20"/>
    </location>
</feature>
<dbReference type="EMBL" id="FRXN01000003">
    <property type="protein sequence ID" value="SHO62927.1"/>
    <property type="molecule type" value="Genomic_DNA"/>
</dbReference>
<protein>
    <recommendedName>
        <fullName evidence="5">DUF2092 domain-containing protein</fullName>
    </recommendedName>
</protein>
<dbReference type="Gene3D" id="2.50.20.10">
    <property type="entry name" value="Lipoprotein localisation LolA/LolB/LppX"/>
    <property type="match status" value="1"/>
</dbReference>
<dbReference type="InterPro" id="IPR029046">
    <property type="entry name" value="LolA/LolB/LppX"/>
</dbReference>
<dbReference type="Pfam" id="PF09865">
    <property type="entry name" value="DUF2092"/>
    <property type="match status" value="1"/>
</dbReference>
<dbReference type="Proteomes" id="UP000184609">
    <property type="component" value="Unassembled WGS sequence"/>
</dbReference>
<dbReference type="STRING" id="1073327.SAMN04488108_2407"/>
<evidence type="ECO:0000256" key="2">
    <source>
        <dbReference type="SAM" id="SignalP"/>
    </source>
</evidence>
<accession>A0A1M7ZDG9</accession>
<proteinExistence type="predicted"/>
<dbReference type="OrthoDB" id="835919at2"/>
<evidence type="ECO:0000256" key="1">
    <source>
        <dbReference type="ARBA" id="ARBA00022729"/>
    </source>
</evidence>
<sequence>MRKNFYLSSLLLLISISAFSQEKFQDSTALMILDKMGTLVGEVKSLGFHTQLSKDVAYAENFFIKEFESSEIVLKGPNKFYVKSTGERKAEMFAYQGDQVVYYSFLNNIFTAAEAPDNLIETLDWLYHDFDIEFTFADFLYPNFTTDLSENMDYIEFLGTVMMDGDRTYHIGTANEHMTVQFWISDGAYFLPKKILITYLGEPYAHQVEADFSDWEINNDYPDSIFEFLPPPGAKQITWLSKD</sequence>